<sequence>MGKPERARRCRHGVRLRAVGERGEAGAGRWSGPCRQAGADTVPDAGMVERRELVEGLRALARFLEADPRLPVGQAARVELSYFPEGCDGRQEDEVLRLAQRMGTPAGWEGALFVAEKRFGQVAYRVVSIPRAVGERERPTGW</sequence>
<protein>
    <submittedName>
        <fullName evidence="1">Uncharacterized protein</fullName>
    </submittedName>
</protein>
<proteinExistence type="predicted"/>
<dbReference type="Proteomes" id="UP000676079">
    <property type="component" value="Chromosome"/>
</dbReference>
<gene>
    <name evidence="1" type="ORF">KGD84_18675</name>
</gene>
<evidence type="ECO:0000313" key="2">
    <source>
        <dbReference type="Proteomes" id="UP000676079"/>
    </source>
</evidence>
<dbReference type="EMBL" id="CP074133">
    <property type="protein sequence ID" value="QUX20534.1"/>
    <property type="molecule type" value="Genomic_DNA"/>
</dbReference>
<evidence type="ECO:0000313" key="1">
    <source>
        <dbReference type="EMBL" id="QUX20534.1"/>
    </source>
</evidence>
<keyword evidence="2" id="KW-1185">Reference proteome</keyword>
<dbReference type="RefSeq" id="WP_220561730.1">
    <property type="nucleotide sequence ID" value="NZ_CP074133.1"/>
</dbReference>
<name>A0ABX8BGQ8_9ACTN</name>
<organism evidence="1 2">
    <name type="scientific">Nocardiopsis changdeensis</name>
    <dbReference type="NCBI Taxonomy" id="2831969"/>
    <lineage>
        <taxon>Bacteria</taxon>
        <taxon>Bacillati</taxon>
        <taxon>Actinomycetota</taxon>
        <taxon>Actinomycetes</taxon>
        <taxon>Streptosporangiales</taxon>
        <taxon>Nocardiopsidaceae</taxon>
        <taxon>Nocardiopsis</taxon>
    </lineage>
</organism>
<reference evidence="1 2" key="1">
    <citation type="submission" date="2021-05" db="EMBL/GenBank/DDBJ databases">
        <title>Direct Submission.</title>
        <authorList>
            <person name="Li K."/>
            <person name="Gao J."/>
        </authorList>
    </citation>
    <scope>NUCLEOTIDE SEQUENCE [LARGE SCALE GENOMIC DNA]</scope>
    <source>
        <strain evidence="1 2">Mg02</strain>
    </source>
</reference>
<accession>A0ABX8BGQ8</accession>